<dbReference type="GO" id="GO:0015031">
    <property type="term" value="P:protein transport"/>
    <property type="evidence" value="ECO:0007669"/>
    <property type="project" value="UniProtKB-KW"/>
</dbReference>
<keyword evidence="7" id="KW-0906">Nuclear pore complex</keyword>
<organism evidence="12 13">
    <name type="scientific">Penicillium expansum</name>
    <name type="common">Blue mold rot fungus</name>
    <dbReference type="NCBI Taxonomy" id="27334"/>
    <lineage>
        <taxon>Eukaryota</taxon>
        <taxon>Fungi</taxon>
        <taxon>Dikarya</taxon>
        <taxon>Ascomycota</taxon>
        <taxon>Pezizomycotina</taxon>
        <taxon>Eurotiomycetes</taxon>
        <taxon>Eurotiomycetidae</taxon>
        <taxon>Eurotiales</taxon>
        <taxon>Aspergillaceae</taxon>
        <taxon>Penicillium</taxon>
    </lineage>
</organism>
<dbReference type="VEuPathDB" id="FungiDB:PEXP_006770"/>
<keyword evidence="3" id="KW-0813">Transport</keyword>
<evidence type="ECO:0000256" key="2">
    <source>
        <dbReference type="ARBA" id="ARBA00011056"/>
    </source>
</evidence>
<sequence>MSTPTMARFRTHVPPLDSPSKQLMLDLVRDLEQVKIFDADLKKVHQYERKQFYENLDRIDREREAVHTAALDQAAAFHDRVREEAETTLKDHLLAEEEERLRKEEAIRKEHERIEREKTEKARREREAAARVEAERQAKEQAEKKAQEEAAKKAAALETARKAAVEEKLRKEREQADAQKRKQDEEARKVQEEVDQKARSQQQQKLGAGNLSAEEIKEQQRYVELHKTLKGMRKWLKDIGQTQPDLKATMGNLRRSIKKSVGQLRAGTGANKQQVQNPSPMIGCLCLDTDCLNEPQIIHLKSELEKALAYPEPTVDIRNFIAFPPEEIANSENKVPAMLIYGLNILAKSLISSLLAEASIKQSHAEPIGIIAAQIFSFDMFTYKGVHMSDIMWAKYRVVCPALWGFTGNDKTEGGRRVLGWWRSADSGSWVSEQVHMDRMTALGAGYAAMTLRNFAKSPRRNPFPNTMFWASIHKILAIPPSELQETQIALLAALLRSSGERIIGFFGQYGLALMHYVIVDLPRKLERETMAVTQLSTLRELYLKEKNFAL</sequence>
<dbReference type="GO" id="GO:0000822">
    <property type="term" value="F:inositol hexakisphosphate binding"/>
    <property type="evidence" value="ECO:0007669"/>
    <property type="project" value="TreeGrafter"/>
</dbReference>
<feature type="compositionally biased region" description="Basic and acidic residues" evidence="11">
    <location>
        <begin position="159"/>
        <end position="198"/>
    </location>
</feature>
<dbReference type="Gene3D" id="1.25.40.510">
    <property type="entry name" value="GLE1-like"/>
    <property type="match status" value="1"/>
</dbReference>
<evidence type="ECO:0000313" key="12">
    <source>
        <dbReference type="EMBL" id="KGO51457.1"/>
    </source>
</evidence>
<dbReference type="GO" id="GO:0016973">
    <property type="term" value="P:poly(A)+ mRNA export from nucleus"/>
    <property type="evidence" value="ECO:0007669"/>
    <property type="project" value="InterPro"/>
</dbReference>
<dbReference type="GO" id="GO:0044614">
    <property type="term" value="C:nuclear pore cytoplasmic filaments"/>
    <property type="evidence" value="ECO:0007669"/>
    <property type="project" value="TreeGrafter"/>
</dbReference>
<dbReference type="GO" id="GO:0005543">
    <property type="term" value="F:phospholipid binding"/>
    <property type="evidence" value="ECO:0007669"/>
    <property type="project" value="TreeGrafter"/>
</dbReference>
<evidence type="ECO:0000256" key="6">
    <source>
        <dbReference type="ARBA" id="ARBA00023010"/>
    </source>
</evidence>
<dbReference type="PhylomeDB" id="A0A0A2I317"/>
<evidence type="ECO:0000256" key="10">
    <source>
        <dbReference type="ARBA" id="ARBA00029983"/>
    </source>
</evidence>
<proteinExistence type="inferred from homology"/>
<accession>A0A0A2I317</accession>
<dbReference type="InterPro" id="IPR038506">
    <property type="entry name" value="GLE1-like_sf"/>
</dbReference>
<dbReference type="RefSeq" id="XP_016594410.1">
    <property type="nucleotide sequence ID" value="XM_016738301.1"/>
</dbReference>
<comment type="similarity">
    <text evidence="2">Belongs to the GLE1 family.</text>
</comment>
<dbReference type="Proteomes" id="UP000030143">
    <property type="component" value="Unassembled WGS sequence"/>
</dbReference>
<dbReference type="PANTHER" id="PTHR12960">
    <property type="entry name" value="GLE-1-RELATED"/>
    <property type="match status" value="1"/>
</dbReference>
<keyword evidence="5" id="KW-0653">Protein transport</keyword>
<dbReference type="GeneID" id="27673720"/>
<evidence type="ECO:0000256" key="5">
    <source>
        <dbReference type="ARBA" id="ARBA00022927"/>
    </source>
</evidence>
<dbReference type="GO" id="GO:0005737">
    <property type="term" value="C:cytoplasm"/>
    <property type="evidence" value="ECO:0007669"/>
    <property type="project" value="TreeGrafter"/>
</dbReference>
<feature type="region of interest" description="Disordered" evidence="11">
    <location>
        <begin position="113"/>
        <end position="212"/>
    </location>
</feature>
<dbReference type="AlphaFoldDB" id="A0A0A2I317"/>
<dbReference type="PANTHER" id="PTHR12960:SF0">
    <property type="entry name" value="MRNA EXPORT FACTOR GLE1"/>
    <property type="match status" value="1"/>
</dbReference>
<name>A0A0A2I317_PENEN</name>
<evidence type="ECO:0000256" key="3">
    <source>
        <dbReference type="ARBA" id="ARBA00022448"/>
    </source>
</evidence>
<dbReference type="InterPro" id="IPR012476">
    <property type="entry name" value="GLE1"/>
</dbReference>
<keyword evidence="8" id="KW-0539">Nucleus</keyword>
<feature type="compositionally biased region" description="Basic and acidic residues" evidence="11">
    <location>
        <begin position="113"/>
        <end position="152"/>
    </location>
</feature>
<comment type="subcellular location">
    <subcellularLocation>
        <location evidence="1">Nucleus</location>
        <location evidence="1">Nuclear pore complex</location>
    </subcellularLocation>
</comment>
<dbReference type="OrthoDB" id="420884at2759"/>
<evidence type="ECO:0000256" key="4">
    <source>
        <dbReference type="ARBA" id="ARBA00022816"/>
    </source>
</evidence>
<evidence type="ECO:0000256" key="11">
    <source>
        <dbReference type="SAM" id="MobiDB-lite"/>
    </source>
</evidence>
<protein>
    <recommendedName>
        <fullName evidence="9">mRNA export factor GLE1</fullName>
    </recommendedName>
    <alternativeName>
        <fullName evidence="10">Nucleoporin GLE1</fullName>
    </alternativeName>
</protein>
<evidence type="ECO:0000313" key="13">
    <source>
        <dbReference type="Proteomes" id="UP000030143"/>
    </source>
</evidence>
<keyword evidence="4" id="KW-0509">mRNA transport</keyword>
<dbReference type="Pfam" id="PF07817">
    <property type="entry name" value="GLE1"/>
    <property type="match status" value="1"/>
</dbReference>
<keyword evidence="6" id="KW-0811">Translocation</keyword>
<comment type="caution">
    <text evidence="12">The sequence shown here is derived from an EMBL/GenBank/DDBJ whole genome shotgun (WGS) entry which is preliminary data.</text>
</comment>
<gene>
    <name evidence="12" type="ORF">PEX2_010240</name>
</gene>
<evidence type="ECO:0000256" key="8">
    <source>
        <dbReference type="ARBA" id="ARBA00023242"/>
    </source>
</evidence>
<dbReference type="GO" id="GO:0031369">
    <property type="term" value="F:translation initiation factor binding"/>
    <property type="evidence" value="ECO:0007669"/>
    <property type="project" value="TreeGrafter"/>
</dbReference>
<reference evidence="12 13" key="1">
    <citation type="journal article" date="2015" name="Mol. Plant Microbe Interact.">
        <title>Genome, transcriptome, and functional analyses of Penicillium expansum provide new insights into secondary metabolism and pathogenicity.</title>
        <authorList>
            <person name="Ballester A.R."/>
            <person name="Marcet-Houben M."/>
            <person name="Levin E."/>
            <person name="Sela N."/>
            <person name="Selma-Lazaro C."/>
            <person name="Carmona L."/>
            <person name="Wisniewski M."/>
            <person name="Droby S."/>
            <person name="Gonzalez-Candelas L."/>
            <person name="Gabaldon T."/>
        </authorList>
    </citation>
    <scope>NUCLEOTIDE SEQUENCE [LARGE SCALE GENOMIC DNA]</scope>
    <source>
        <strain evidence="12 13">MD-8</strain>
    </source>
</reference>
<evidence type="ECO:0000256" key="9">
    <source>
        <dbReference type="ARBA" id="ARBA00026227"/>
    </source>
</evidence>
<dbReference type="STRING" id="27334.A0A0A2I317"/>
<dbReference type="EMBL" id="JQFZ01000288">
    <property type="protein sequence ID" value="KGO51457.1"/>
    <property type="molecule type" value="Genomic_DNA"/>
</dbReference>
<evidence type="ECO:0000256" key="1">
    <source>
        <dbReference type="ARBA" id="ARBA00004567"/>
    </source>
</evidence>
<keyword evidence="13" id="KW-1185">Reference proteome</keyword>
<evidence type="ECO:0000256" key="7">
    <source>
        <dbReference type="ARBA" id="ARBA00023132"/>
    </source>
</evidence>
<dbReference type="HOGENOM" id="CLU_018821_1_0_1"/>